<dbReference type="AlphaFoldDB" id="A0A5E4ZS13"/>
<proteinExistence type="predicted"/>
<name>A0A5E4ZS13_9BURK</name>
<dbReference type="OrthoDB" id="6888511at2"/>
<dbReference type="EMBL" id="CABPSQ010000002">
    <property type="protein sequence ID" value="VVE63222.1"/>
    <property type="molecule type" value="Genomic_DNA"/>
</dbReference>
<dbReference type="Proteomes" id="UP000414136">
    <property type="component" value="Unassembled WGS sequence"/>
</dbReference>
<sequence>MTPPDDTLATYRSAGTVSRQVVSTEDGALGPISELDESAAPDTLEAGALAPSSGLLDLSRQQRNLLLLRPLFQLELNKQRIGEDGTLFDGIDTHYLLLSALDLMMEGTTVSTGCTSDEILTHIADTAAAIKPSLSNMQLAKIADTVLAALDNKANSYKEFSFDHFDAIRKSTRTIRFRLVAYEPDIEDVYRYKPTTEGYLVYLGMLDLSPEDAQELMEKMLDLLVQRGRFDAALEIARRARTLSIEYRQLIRDRLYQAYRAPGTVNWKRDISAGLDRARDHVRLRQAEDQRMEESVLHALRQAEEPKARANLALLLKTLQGASMLRSQLVGDISGANDRFLESQRAMFRARRATGLPDLESRLLPQLVELPANVLAKQAENALSALYPPTLPRVYDLNSVFSLLLEQRAEDSEPEEDDGEITPFVPPPLQFDEMIVRQVTDWLARKFSLGQTWRLDELLDQAEEAGFDWTMRRCLVLMLFRAYSHSETEFKNMRADALDEFISDVARGTNLRFTPKERRS</sequence>
<evidence type="ECO:0000313" key="1">
    <source>
        <dbReference type="EMBL" id="VVE63222.1"/>
    </source>
</evidence>
<protein>
    <submittedName>
        <fullName evidence="1">Uncharacterized protein</fullName>
    </submittedName>
</protein>
<organism evidence="1 2">
    <name type="scientific">Pandoraea captiosa</name>
    <dbReference type="NCBI Taxonomy" id="2508302"/>
    <lineage>
        <taxon>Bacteria</taxon>
        <taxon>Pseudomonadati</taxon>
        <taxon>Pseudomonadota</taxon>
        <taxon>Betaproteobacteria</taxon>
        <taxon>Burkholderiales</taxon>
        <taxon>Burkholderiaceae</taxon>
        <taxon>Pandoraea</taxon>
    </lineage>
</organism>
<keyword evidence="2" id="KW-1185">Reference proteome</keyword>
<accession>A0A5E4ZS13</accession>
<evidence type="ECO:0000313" key="2">
    <source>
        <dbReference type="Proteomes" id="UP000414136"/>
    </source>
</evidence>
<gene>
    <name evidence="1" type="ORF">PCA31118_01163</name>
</gene>
<dbReference type="RefSeq" id="WP_150623936.1">
    <property type="nucleotide sequence ID" value="NZ_CABPSQ010000002.1"/>
</dbReference>
<reference evidence="1 2" key="1">
    <citation type="submission" date="2019-08" db="EMBL/GenBank/DDBJ databases">
        <authorList>
            <person name="Peeters C."/>
        </authorList>
    </citation>
    <scope>NUCLEOTIDE SEQUENCE [LARGE SCALE GENOMIC DNA]</scope>
    <source>
        <strain evidence="1 2">LMG 31118</strain>
    </source>
</reference>